<evidence type="ECO:0000256" key="1">
    <source>
        <dbReference type="SAM" id="Phobius"/>
    </source>
</evidence>
<dbReference type="PANTHER" id="PTHR21106">
    <property type="entry name" value="NADH DEHYDROGENASE [UBIQUINONE] 1 BETA SUBCOMPLEX SUBUNIT 6"/>
    <property type="match status" value="1"/>
</dbReference>
<evidence type="ECO:0000313" key="2">
    <source>
        <dbReference type="EMBL" id="KAL0278820.1"/>
    </source>
</evidence>
<comment type="caution">
    <text evidence="2">The sequence shown here is derived from an EMBL/GenBank/DDBJ whole genome shotgun (WGS) entry which is preliminary data.</text>
</comment>
<protein>
    <recommendedName>
        <fullName evidence="3">NADH dehydrogenase [ubiquinone] 1 beta subcomplex subunit 6</fullName>
    </recommendedName>
</protein>
<keyword evidence="1" id="KW-0472">Membrane</keyword>
<reference evidence="2" key="1">
    <citation type="journal article" date="2024" name="Gigascience">
        <title>Chromosome-level genome of the poultry shaft louse Menopon gallinae provides insight into the host-switching and adaptive evolution of parasitic lice.</title>
        <authorList>
            <person name="Xu Y."/>
            <person name="Ma L."/>
            <person name="Liu S."/>
            <person name="Liang Y."/>
            <person name="Liu Q."/>
            <person name="He Z."/>
            <person name="Tian L."/>
            <person name="Duan Y."/>
            <person name="Cai W."/>
            <person name="Li H."/>
            <person name="Song F."/>
        </authorList>
    </citation>
    <scope>NUCLEOTIDE SEQUENCE</scope>
    <source>
        <strain evidence="2">Cailab_2023a</strain>
    </source>
</reference>
<dbReference type="EMBL" id="JARGDH010000001">
    <property type="protein sequence ID" value="KAL0278820.1"/>
    <property type="molecule type" value="Genomic_DNA"/>
</dbReference>
<dbReference type="GO" id="GO:0006120">
    <property type="term" value="P:mitochondrial electron transport, NADH to ubiquinone"/>
    <property type="evidence" value="ECO:0007669"/>
    <property type="project" value="InterPro"/>
</dbReference>
<dbReference type="GO" id="GO:0005739">
    <property type="term" value="C:mitochondrion"/>
    <property type="evidence" value="ECO:0007669"/>
    <property type="project" value="GOC"/>
</dbReference>
<proteinExistence type="predicted"/>
<keyword evidence="1" id="KW-0812">Transmembrane</keyword>
<gene>
    <name evidence="2" type="ORF">PYX00_000517</name>
</gene>
<accession>A0AAW2I9I9</accession>
<evidence type="ECO:0008006" key="3">
    <source>
        <dbReference type="Google" id="ProtNLM"/>
    </source>
</evidence>
<dbReference type="Pfam" id="PF09782">
    <property type="entry name" value="NDUF_B6"/>
    <property type="match status" value="1"/>
</dbReference>
<name>A0AAW2I9I9_9NEOP</name>
<feature type="transmembrane region" description="Helical" evidence="1">
    <location>
        <begin position="95"/>
        <end position="114"/>
    </location>
</feature>
<organism evidence="2">
    <name type="scientific">Menopon gallinae</name>
    <name type="common">poultry shaft louse</name>
    <dbReference type="NCBI Taxonomy" id="328185"/>
    <lineage>
        <taxon>Eukaryota</taxon>
        <taxon>Metazoa</taxon>
        <taxon>Ecdysozoa</taxon>
        <taxon>Arthropoda</taxon>
        <taxon>Hexapoda</taxon>
        <taxon>Insecta</taxon>
        <taxon>Pterygota</taxon>
        <taxon>Neoptera</taxon>
        <taxon>Paraneoptera</taxon>
        <taxon>Psocodea</taxon>
        <taxon>Troctomorpha</taxon>
        <taxon>Phthiraptera</taxon>
        <taxon>Amblycera</taxon>
        <taxon>Menoponidae</taxon>
        <taxon>Menopon</taxon>
    </lineage>
</organism>
<dbReference type="PANTHER" id="PTHR21106:SF2">
    <property type="entry name" value="NADH DEHYDROGENASE [UBIQUINONE] 1 BETA SUBCOMPLEX SUBUNIT 6"/>
    <property type="match status" value="1"/>
</dbReference>
<dbReference type="AlphaFoldDB" id="A0AAW2I9I9"/>
<keyword evidence="1" id="KW-1133">Transmembrane helix</keyword>
<sequence>MTKPASFSGGVPVFSIGGRMIYERERLLGMTDGERRWRAQYLKDQILSPDEPRFSPELYKSTTNIFRRIARIPLDLVMIPISPLMSKATQKEARVLLRNVSMSICAIYGLFYMLKYNPQDWTRQGGLDFVFKPPRLLPGDPDYPNRPKKQAYEYGDQGFSKSVLC</sequence>
<dbReference type="InterPro" id="IPR019174">
    <property type="entry name" value="NADH_DH_b-subcmplx_su6"/>
</dbReference>